<proteinExistence type="predicted"/>
<dbReference type="EMBL" id="JBHUEN010000019">
    <property type="protein sequence ID" value="MFD1881485.1"/>
    <property type="molecule type" value="Genomic_DNA"/>
</dbReference>
<comment type="caution">
    <text evidence="3">The sequence shown here is derived from an EMBL/GenBank/DDBJ whole genome shotgun (WGS) entry which is preliminary data.</text>
</comment>
<accession>A0ABW4R5S6</accession>
<dbReference type="Proteomes" id="UP001597213">
    <property type="component" value="Unassembled WGS sequence"/>
</dbReference>
<feature type="compositionally biased region" description="Gly residues" evidence="1">
    <location>
        <begin position="226"/>
        <end position="237"/>
    </location>
</feature>
<keyword evidence="4" id="KW-1185">Reference proteome</keyword>
<evidence type="ECO:0000256" key="2">
    <source>
        <dbReference type="SAM" id="SignalP"/>
    </source>
</evidence>
<protein>
    <recommendedName>
        <fullName evidence="5">Peptidase propeptide and YPEB domain-containing protein</fullName>
    </recommendedName>
</protein>
<evidence type="ECO:0000256" key="1">
    <source>
        <dbReference type="SAM" id="MobiDB-lite"/>
    </source>
</evidence>
<evidence type="ECO:0000313" key="4">
    <source>
        <dbReference type="Proteomes" id="UP001597213"/>
    </source>
</evidence>
<gene>
    <name evidence="3" type="ORF">ACFSCT_07115</name>
</gene>
<feature type="region of interest" description="Disordered" evidence="1">
    <location>
        <begin position="130"/>
        <end position="237"/>
    </location>
</feature>
<feature type="compositionally biased region" description="Acidic residues" evidence="1">
    <location>
        <begin position="156"/>
        <end position="165"/>
    </location>
</feature>
<feature type="chain" id="PRO_5047541600" description="Peptidase propeptide and YPEB domain-containing protein" evidence="2">
    <location>
        <begin position="23"/>
        <end position="237"/>
    </location>
</feature>
<dbReference type="RefSeq" id="WP_379141387.1">
    <property type="nucleotide sequence ID" value="NZ_JBHUEN010000019.1"/>
</dbReference>
<name>A0ABW4R5S6_9RHOB</name>
<feature type="compositionally biased region" description="Low complexity" evidence="1">
    <location>
        <begin position="205"/>
        <end position="225"/>
    </location>
</feature>
<feature type="compositionally biased region" description="Gly residues" evidence="1">
    <location>
        <begin position="166"/>
        <end position="191"/>
    </location>
</feature>
<reference evidence="4" key="1">
    <citation type="journal article" date="2019" name="Int. J. Syst. Evol. Microbiol.">
        <title>The Global Catalogue of Microorganisms (GCM) 10K type strain sequencing project: providing services to taxonomists for standard genome sequencing and annotation.</title>
        <authorList>
            <consortium name="The Broad Institute Genomics Platform"/>
            <consortium name="The Broad Institute Genome Sequencing Center for Infectious Disease"/>
            <person name="Wu L."/>
            <person name="Ma J."/>
        </authorList>
    </citation>
    <scope>NUCLEOTIDE SEQUENCE [LARGE SCALE GENOMIC DNA]</scope>
    <source>
        <strain evidence="4">CCUG 56029</strain>
    </source>
</reference>
<feature type="signal peptide" evidence="2">
    <location>
        <begin position="1"/>
        <end position="22"/>
    </location>
</feature>
<keyword evidence="2" id="KW-0732">Signal</keyword>
<evidence type="ECO:0000313" key="3">
    <source>
        <dbReference type="EMBL" id="MFD1881485.1"/>
    </source>
</evidence>
<organism evidence="3 4">
    <name type="scientific">Paracoccus pacificus</name>
    <dbReference type="NCBI Taxonomy" id="1463598"/>
    <lineage>
        <taxon>Bacteria</taxon>
        <taxon>Pseudomonadati</taxon>
        <taxon>Pseudomonadota</taxon>
        <taxon>Alphaproteobacteria</taxon>
        <taxon>Rhodobacterales</taxon>
        <taxon>Paracoccaceae</taxon>
        <taxon>Paracoccus</taxon>
    </lineage>
</organism>
<evidence type="ECO:0008006" key="5">
    <source>
        <dbReference type="Google" id="ProtNLM"/>
    </source>
</evidence>
<sequence length="237" mass="22864">MLTNTFKTGLVVLKISALTALAGTTAMAQSPTVVTTPPAAETALIPAEGTDAKTPVGTIEWNGLPTFKQAQNDQAVAEALTAQGFTGIHIQRSGSLMTVDATREGKDIKLEYNLVDGTLIRVNGERILTGKEGENVGTGGNANASASDDTSGGEGTDGEGTDGEGTDGGTDGSGTDGTGTDGSGTDGGTDGSGTDSGTDAGGDTSGSDTGSDTGSDSSGGDSSDGSSGGDSSGGAAN</sequence>